<dbReference type="EMBL" id="JACIIU010000008">
    <property type="protein sequence ID" value="MBB6261381.1"/>
    <property type="molecule type" value="Genomic_DNA"/>
</dbReference>
<name>A0A841M511_9HYPH</name>
<evidence type="ECO:0000259" key="1">
    <source>
        <dbReference type="Pfam" id="PF25881"/>
    </source>
</evidence>
<dbReference type="RefSeq" id="WP_184222690.1">
    <property type="nucleotide sequence ID" value="NZ_JACIIU010000008.1"/>
</dbReference>
<dbReference type="Pfam" id="PF25881">
    <property type="entry name" value="HH_YBHG"/>
    <property type="match status" value="1"/>
</dbReference>
<evidence type="ECO:0000313" key="3">
    <source>
        <dbReference type="Proteomes" id="UP000555393"/>
    </source>
</evidence>
<keyword evidence="3" id="KW-1185">Reference proteome</keyword>
<sequence>MNTAKLDHNLRENEGRVVRAWAAVVQQQASFRQTEANFARAQCLIGSRTISTQDLDKRRSALDVARQGMTVAVAEFI</sequence>
<comment type="caution">
    <text evidence="2">The sequence shown here is derived from an EMBL/GenBank/DDBJ whole genome shotgun (WGS) entry which is preliminary data.</text>
</comment>
<protein>
    <submittedName>
        <fullName evidence="2">Multidrug resistance efflux pump</fullName>
    </submittedName>
</protein>
<reference evidence="2 3" key="1">
    <citation type="submission" date="2020-08" db="EMBL/GenBank/DDBJ databases">
        <title>Genomic Encyclopedia of Type Strains, Phase IV (KMG-IV): sequencing the most valuable type-strain genomes for metagenomic binning, comparative biology and taxonomic classification.</title>
        <authorList>
            <person name="Goeker M."/>
        </authorList>
    </citation>
    <scope>NUCLEOTIDE SEQUENCE [LARGE SCALE GENOMIC DNA]</scope>
    <source>
        <strain evidence="2 3">DSM 22336</strain>
    </source>
</reference>
<dbReference type="Gene3D" id="1.10.287.470">
    <property type="entry name" value="Helix hairpin bin"/>
    <property type="match status" value="1"/>
</dbReference>
<dbReference type="AlphaFoldDB" id="A0A841M511"/>
<evidence type="ECO:0000313" key="2">
    <source>
        <dbReference type="EMBL" id="MBB6261381.1"/>
    </source>
</evidence>
<proteinExistence type="predicted"/>
<feature type="domain" description="YbhG-like alpha-helical hairpin" evidence="1">
    <location>
        <begin position="17"/>
        <end position="72"/>
    </location>
</feature>
<gene>
    <name evidence="2" type="ORF">FHS77_001936</name>
</gene>
<organism evidence="2 3">
    <name type="scientific">Paenochrobactrum gallinarii</name>
    <dbReference type="NCBI Taxonomy" id="643673"/>
    <lineage>
        <taxon>Bacteria</taxon>
        <taxon>Pseudomonadati</taxon>
        <taxon>Pseudomonadota</taxon>
        <taxon>Alphaproteobacteria</taxon>
        <taxon>Hyphomicrobiales</taxon>
        <taxon>Brucellaceae</taxon>
        <taxon>Paenochrobactrum</taxon>
    </lineage>
</organism>
<dbReference type="InterPro" id="IPR059052">
    <property type="entry name" value="HH_YbhG-like"/>
</dbReference>
<accession>A0A841M511</accession>
<dbReference type="Proteomes" id="UP000555393">
    <property type="component" value="Unassembled WGS sequence"/>
</dbReference>